<dbReference type="Pfam" id="PF07730">
    <property type="entry name" value="HisKA_3"/>
    <property type="match status" value="1"/>
</dbReference>
<evidence type="ECO:0000256" key="1">
    <source>
        <dbReference type="ARBA" id="ARBA00000085"/>
    </source>
</evidence>
<dbReference type="Proteomes" id="UP000640489">
    <property type="component" value="Unassembled WGS sequence"/>
</dbReference>
<feature type="domain" description="Signal transduction histidine kinase subgroup 3 dimerisation and phosphoacceptor" evidence="10">
    <location>
        <begin position="211"/>
        <end position="269"/>
    </location>
</feature>
<keyword evidence="6" id="KW-0418">Kinase</keyword>
<dbReference type="GO" id="GO:0016020">
    <property type="term" value="C:membrane"/>
    <property type="evidence" value="ECO:0007669"/>
    <property type="project" value="InterPro"/>
</dbReference>
<dbReference type="GO" id="GO:0046983">
    <property type="term" value="F:protein dimerization activity"/>
    <property type="evidence" value="ECO:0007669"/>
    <property type="project" value="InterPro"/>
</dbReference>
<sequence length="422" mass="44707">MNPDRLSEWAPDFAGAMAVLGLGLFEAFNASFYDSSGRAQVLVAVGISVAVGLARHAPSIALSVVWIVGGLQVLGGVSLMFVELAIAVVAFATARWGSTATVWVSGLSIPAAAFLAVGYVDHEGIGSLSRFIGTGPALDAARRVGTSWPLVAGAFGFAVLAVPWLAGVALRFRTRAAESHVSQVAAEADAARAQRETEQAREIITLRENQARLARDVHDVIGHSLAVILAQAESAQYLPDDDPAALKRTMATIATSARSSLQDVRQVLAGGQGTPPPTRTGAFEELVEGVRASGHQVVTTEAGTPRPLPPELDLVAHRVTQEMLTNAIKHGRADRPVIVERHWPGEWGGGSYERDLRIEVRNAAAALGDETQPLTLTEPPGQGLDGMRRRLESVGGRLDVRRREEPDGPTFTATAWVPVSGR</sequence>
<feature type="transmembrane region" description="Helical" evidence="9">
    <location>
        <begin position="64"/>
        <end position="93"/>
    </location>
</feature>
<feature type="transmembrane region" description="Helical" evidence="9">
    <location>
        <begin position="100"/>
        <end position="120"/>
    </location>
</feature>
<evidence type="ECO:0000256" key="8">
    <source>
        <dbReference type="ARBA" id="ARBA00023012"/>
    </source>
</evidence>
<evidence type="ECO:0000313" key="11">
    <source>
        <dbReference type="EMBL" id="MBF4762186.1"/>
    </source>
</evidence>
<dbReference type="GO" id="GO:0005524">
    <property type="term" value="F:ATP binding"/>
    <property type="evidence" value="ECO:0007669"/>
    <property type="project" value="UniProtKB-KW"/>
</dbReference>
<keyword evidence="9" id="KW-0812">Transmembrane</keyword>
<keyword evidence="3" id="KW-0597">Phosphoprotein</keyword>
<dbReference type="AlphaFoldDB" id="A0A930VCR7"/>
<proteinExistence type="predicted"/>
<keyword evidence="5" id="KW-0547">Nucleotide-binding</keyword>
<feature type="transmembrane region" description="Helical" evidence="9">
    <location>
        <begin position="148"/>
        <end position="170"/>
    </location>
</feature>
<evidence type="ECO:0000259" key="10">
    <source>
        <dbReference type="Pfam" id="PF07730"/>
    </source>
</evidence>
<evidence type="ECO:0000256" key="7">
    <source>
        <dbReference type="ARBA" id="ARBA00022840"/>
    </source>
</evidence>
<protein>
    <recommendedName>
        <fullName evidence="2">histidine kinase</fullName>
        <ecNumber evidence="2">2.7.13.3</ecNumber>
    </recommendedName>
</protein>
<reference evidence="11" key="1">
    <citation type="submission" date="2020-11" db="EMBL/GenBank/DDBJ databases">
        <title>Nocardioides sp. nov., isolated from Soil of Cynanchum wilfordii Hemsley rhizosphere.</title>
        <authorList>
            <person name="Lee J.-S."/>
            <person name="Suh M.K."/>
            <person name="Kim J.-S."/>
        </authorList>
    </citation>
    <scope>NUCLEOTIDE SEQUENCE</scope>
    <source>
        <strain evidence="11">KCTC 19275</strain>
    </source>
</reference>
<accession>A0A930VCR7</accession>
<keyword evidence="8" id="KW-0902">Two-component regulatory system</keyword>
<comment type="catalytic activity">
    <reaction evidence="1">
        <text>ATP + protein L-histidine = ADP + protein N-phospho-L-histidine.</text>
        <dbReference type="EC" id="2.7.13.3"/>
    </reaction>
</comment>
<keyword evidence="4" id="KW-0808">Transferase</keyword>
<evidence type="ECO:0000256" key="4">
    <source>
        <dbReference type="ARBA" id="ARBA00022679"/>
    </source>
</evidence>
<name>A0A930VCR7_9ACTN</name>
<dbReference type="EMBL" id="JADKPN010000001">
    <property type="protein sequence ID" value="MBF4762186.1"/>
    <property type="molecule type" value="Genomic_DNA"/>
</dbReference>
<dbReference type="RefSeq" id="WP_194705328.1">
    <property type="nucleotide sequence ID" value="NZ_JADKPN010000001.1"/>
</dbReference>
<evidence type="ECO:0000256" key="5">
    <source>
        <dbReference type="ARBA" id="ARBA00022741"/>
    </source>
</evidence>
<feature type="transmembrane region" description="Helical" evidence="9">
    <location>
        <begin position="13"/>
        <end position="32"/>
    </location>
</feature>
<dbReference type="InterPro" id="IPR036890">
    <property type="entry name" value="HATPase_C_sf"/>
</dbReference>
<keyword evidence="7" id="KW-0067">ATP-binding</keyword>
<dbReference type="Gene3D" id="3.30.565.10">
    <property type="entry name" value="Histidine kinase-like ATPase, C-terminal domain"/>
    <property type="match status" value="1"/>
</dbReference>
<dbReference type="InterPro" id="IPR011712">
    <property type="entry name" value="Sig_transdc_His_kin_sub3_dim/P"/>
</dbReference>
<organism evidence="11 12">
    <name type="scientific">Nocardioides islandensis</name>
    <dbReference type="NCBI Taxonomy" id="433663"/>
    <lineage>
        <taxon>Bacteria</taxon>
        <taxon>Bacillati</taxon>
        <taxon>Actinomycetota</taxon>
        <taxon>Actinomycetes</taxon>
        <taxon>Propionibacteriales</taxon>
        <taxon>Nocardioidaceae</taxon>
        <taxon>Nocardioides</taxon>
    </lineage>
</organism>
<dbReference type="SUPFAM" id="SSF55874">
    <property type="entry name" value="ATPase domain of HSP90 chaperone/DNA topoisomerase II/histidine kinase"/>
    <property type="match status" value="1"/>
</dbReference>
<keyword evidence="12" id="KW-1185">Reference proteome</keyword>
<evidence type="ECO:0000256" key="6">
    <source>
        <dbReference type="ARBA" id="ARBA00022777"/>
    </source>
</evidence>
<evidence type="ECO:0000313" key="12">
    <source>
        <dbReference type="Proteomes" id="UP000640489"/>
    </source>
</evidence>
<dbReference type="Gene3D" id="1.20.5.1930">
    <property type="match status" value="1"/>
</dbReference>
<dbReference type="GO" id="GO:0000155">
    <property type="term" value="F:phosphorelay sensor kinase activity"/>
    <property type="evidence" value="ECO:0007669"/>
    <property type="project" value="InterPro"/>
</dbReference>
<evidence type="ECO:0000256" key="9">
    <source>
        <dbReference type="SAM" id="Phobius"/>
    </source>
</evidence>
<evidence type="ECO:0000256" key="3">
    <source>
        <dbReference type="ARBA" id="ARBA00022553"/>
    </source>
</evidence>
<keyword evidence="9" id="KW-0472">Membrane</keyword>
<evidence type="ECO:0000256" key="2">
    <source>
        <dbReference type="ARBA" id="ARBA00012438"/>
    </source>
</evidence>
<dbReference type="PANTHER" id="PTHR24421:SF10">
    <property type="entry name" value="NITRATE_NITRITE SENSOR PROTEIN NARQ"/>
    <property type="match status" value="1"/>
</dbReference>
<comment type="caution">
    <text evidence="11">The sequence shown here is derived from an EMBL/GenBank/DDBJ whole genome shotgun (WGS) entry which is preliminary data.</text>
</comment>
<keyword evidence="9" id="KW-1133">Transmembrane helix</keyword>
<dbReference type="EC" id="2.7.13.3" evidence="2"/>
<gene>
    <name evidence="11" type="ORF">ISU07_03535</name>
</gene>
<feature type="transmembrane region" description="Helical" evidence="9">
    <location>
        <begin position="39"/>
        <end position="58"/>
    </location>
</feature>
<dbReference type="InterPro" id="IPR050482">
    <property type="entry name" value="Sensor_HK_TwoCompSys"/>
</dbReference>
<dbReference type="PANTHER" id="PTHR24421">
    <property type="entry name" value="NITRATE/NITRITE SENSOR PROTEIN NARX-RELATED"/>
    <property type="match status" value="1"/>
</dbReference>